<keyword evidence="4" id="KW-1185">Reference proteome</keyword>
<name>A0A8S1W575_9CILI</name>
<feature type="transmembrane region" description="Helical" evidence="1">
    <location>
        <begin position="83"/>
        <end position="105"/>
    </location>
</feature>
<keyword evidence="1" id="KW-0472">Membrane</keyword>
<dbReference type="AlphaFoldDB" id="A0A8S1W575"/>
<evidence type="ECO:0000259" key="2">
    <source>
        <dbReference type="SMART" id="SM00387"/>
    </source>
</evidence>
<feature type="transmembrane region" description="Helical" evidence="1">
    <location>
        <begin position="158"/>
        <end position="176"/>
    </location>
</feature>
<feature type="transmembrane region" description="Helical" evidence="1">
    <location>
        <begin position="52"/>
        <end position="71"/>
    </location>
</feature>
<gene>
    <name evidence="3" type="ORF">PPENT_87.1.T0810007</name>
</gene>
<feature type="transmembrane region" description="Helical" evidence="1">
    <location>
        <begin position="125"/>
        <end position="146"/>
    </location>
</feature>
<comment type="caution">
    <text evidence="3">The sequence shown here is derived from an EMBL/GenBank/DDBJ whole genome shotgun (WGS) entry which is preliminary data.</text>
</comment>
<dbReference type="Pfam" id="PF02518">
    <property type="entry name" value="HATPase_c"/>
    <property type="match status" value="1"/>
</dbReference>
<protein>
    <recommendedName>
        <fullName evidence="2">Histidine kinase/HSP90-like ATPase domain-containing protein</fullName>
    </recommendedName>
</protein>
<proteinExistence type="predicted"/>
<evidence type="ECO:0000313" key="3">
    <source>
        <dbReference type="EMBL" id="CAD8183455.1"/>
    </source>
</evidence>
<dbReference type="EMBL" id="CAJJDO010000081">
    <property type="protein sequence ID" value="CAD8183455.1"/>
    <property type="molecule type" value="Genomic_DNA"/>
</dbReference>
<keyword evidence="1" id="KW-1133">Transmembrane helix</keyword>
<sequence>MEENDALIKSSEPQHTRNVIQALINEYKIMYAGLQNQEYLDYCFIKGASGQTVPLALLLPVGLLLGSVNILSKATTNIIEGDYILTNLVQVILQICGLCIVLYLLLKACEVIPKKIQNPLLFGRVTTYIFMCLLITMGILVVERIVDGQARTYHTSQFWVVFALIIWQKILVLFIYDFKVRFAAFLFLYTYYAFRVSGQEFRWIYNLLKASVYIILELVMVIDKELKNYADYQLENNIHTKQVIQEVVPPMRMFQQQFLLESYLKVFPVVIFDQTKEILNISSETLKLLGQNDIFQAEKQLRKLEIIEVFNRKEQVSTKELTVKLTRQAKFGSTCGVNEKGDLLHSLINGPALQQLRQQQQVDQPRLQTQGQLEQLLNELVKGDQEYLKGLLMLKLSKEKQYYFSFHLIRNNKIYLFLDDVSEIVKLQMKTKDENYEIKDVKDINILLSEIRQISTIKSCPILTKIQNIEIKSCYLEQNQLRINYDNINFDQMVINLQEYYNQRIPTIKYQFRNLVKLNTNFFTDEERLRQIIDILMENSIEQTKDGFIGITIENDARPNCIQISIQDTGKGINLDELKDESSTKLSGLFIANYLTKILGVSFFNKKINGHIANKGLRIITTQEYGTKISFTVRNMIYDQNNVQFLLDENLDEDDQNQDEIIERYIVEDQTQYLNRFKKPIKYIVMKNEEKKVVQVLEDRIIKRPQLKGMMKLQESGRLKSLTTQMEQIQFPQEKCKCENKLIINSDYQFTSILRDFNFQIVNEFEALKIINIKLKENPCIQKVCMAFNKIYINSSNPKVNYDDLIKKLLLLNKQLNIIVLSYHPWGEIQPNITYYQMPIKLDIIFK</sequence>
<dbReference type="InterPro" id="IPR003594">
    <property type="entry name" value="HATPase_dom"/>
</dbReference>
<feature type="domain" description="Histidine kinase/HSP90-like ATPase" evidence="2">
    <location>
        <begin position="524"/>
        <end position="637"/>
    </location>
</feature>
<organism evidence="3 4">
    <name type="scientific">Paramecium pentaurelia</name>
    <dbReference type="NCBI Taxonomy" id="43138"/>
    <lineage>
        <taxon>Eukaryota</taxon>
        <taxon>Sar</taxon>
        <taxon>Alveolata</taxon>
        <taxon>Ciliophora</taxon>
        <taxon>Intramacronucleata</taxon>
        <taxon>Oligohymenophorea</taxon>
        <taxon>Peniculida</taxon>
        <taxon>Parameciidae</taxon>
        <taxon>Paramecium</taxon>
    </lineage>
</organism>
<evidence type="ECO:0000256" key="1">
    <source>
        <dbReference type="SAM" id="Phobius"/>
    </source>
</evidence>
<dbReference type="Proteomes" id="UP000689195">
    <property type="component" value="Unassembled WGS sequence"/>
</dbReference>
<dbReference type="OrthoDB" id="297825at2759"/>
<keyword evidence="1" id="KW-0812">Transmembrane</keyword>
<dbReference type="SMART" id="SM00387">
    <property type="entry name" value="HATPase_c"/>
    <property type="match status" value="1"/>
</dbReference>
<reference evidence="3" key="1">
    <citation type="submission" date="2021-01" db="EMBL/GenBank/DDBJ databases">
        <authorList>
            <consortium name="Genoscope - CEA"/>
            <person name="William W."/>
        </authorList>
    </citation>
    <scope>NUCLEOTIDE SEQUENCE</scope>
</reference>
<evidence type="ECO:0000313" key="4">
    <source>
        <dbReference type="Proteomes" id="UP000689195"/>
    </source>
</evidence>
<accession>A0A8S1W575</accession>